<comment type="caution">
    <text evidence="3">The sequence shown here is derived from an EMBL/GenBank/DDBJ whole genome shotgun (WGS) entry which is preliminary data.</text>
</comment>
<keyword evidence="4" id="KW-1185">Reference proteome</keyword>
<dbReference type="Gene3D" id="1.10.260.40">
    <property type="entry name" value="lambda repressor-like DNA-binding domains"/>
    <property type="match status" value="1"/>
</dbReference>
<dbReference type="RefSeq" id="WP_252446137.1">
    <property type="nucleotide sequence ID" value="NZ_JAGSOV010000086.1"/>
</dbReference>
<dbReference type="CDD" id="cd00093">
    <property type="entry name" value="HTH_XRE"/>
    <property type="match status" value="1"/>
</dbReference>
<dbReference type="Gene3D" id="2.60.120.10">
    <property type="entry name" value="Jelly Rolls"/>
    <property type="match status" value="1"/>
</dbReference>
<dbReference type="PANTHER" id="PTHR46797">
    <property type="entry name" value="HTH-TYPE TRANSCRIPTIONAL REGULATOR"/>
    <property type="match status" value="1"/>
</dbReference>
<dbReference type="InterPro" id="IPR050807">
    <property type="entry name" value="TransReg_Diox_bact_type"/>
</dbReference>
<dbReference type="InterPro" id="IPR001387">
    <property type="entry name" value="Cro/C1-type_HTH"/>
</dbReference>
<dbReference type="InterPro" id="IPR013096">
    <property type="entry name" value="Cupin_2"/>
</dbReference>
<dbReference type="SUPFAM" id="SSF47413">
    <property type="entry name" value="lambda repressor-like DNA-binding domains"/>
    <property type="match status" value="1"/>
</dbReference>
<dbReference type="InterPro" id="IPR011051">
    <property type="entry name" value="RmlC_Cupin_sf"/>
</dbReference>
<dbReference type="SMART" id="SM00530">
    <property type="entry name" value="HTH_XRE"/>
    <property type="match status" value="1"/>
</dbReference>
<dbReference type="SUPFAM" id="SSF51182">
    <property type="entry name" value="RmlC-like cupins"/>
    <property type="match status" value="1"/>
</dbReference>
<evidence type="ECO:0000313" key="4">
    <source>
        <dbReference type="Proteomes" id="UP001165283"/>
    </source>
</evidence>
<evidence type="ECO:0000313" key="3">
    <source>
        <dbReference type="EMBL" id="MCO1660598.1"/>
    </source>
</evidence>
<keyword evidence="1" id="KW-0238">DNA-binding</keyword>
<dbReference type="Pfam" id="PF07883">
    <property type="entry name" value="Cupin_2"/>
    <property type="match status" value="1"/>
</dbReference>
<dbReference type="EMBL" id="JAGSOV010000086">
    <property type="protein sequence ID" value="MCO1660598.1"/>
    <property type="molecule type" value="Genomic_DNA"/>
</dbReference>
<proteinExistence type="predicted"/>
<name>A0ABT1AC75_9PSEU</name>
<gene>
    <name evidence="3" type="ORF">KDL28_36670</name>
</gene>
<dbReference type="Pfam" id="PF13560">
    <property type="entry name" value="HTH_31"/>
    <property type="match status" value="1"/>
</dbReference>
<organism evidence="3 4">
    <name type="scientific">Pseudonocardia humida</name>
    <dbReference type="NCBI Taxonomy" id="2800819"/>
    <lineage>
        <taxon>Bacteria</taxon>
        <taxon>Bacillati</taxon>
        <taxon>Actinomycetota</taxon>
        <taxon>Actinomycetes</taxon>
        <taxon>Pseudonocardiales</taxon>
        <taxon>Pseudonocardiaceae</taxon>
        <taxon>Pseudonocardia</taxon>
    </lineage>
</organism>
<dbReference type="Proteomes" id="UP001165283">
    <property type="component" value="Unassembled WGS sequence"/>
</dbReference>
<dbReference type="PROSITE" id="PS50943">
    <property type="entry name" value="HTH_CROC1"/>
    <property type="match status" value="1"/>
</dbReference>
<sequence>MPADADIDLRVAQRLRELRTERSATLSSVAELTGISTAHLSRLEKGERQPSIGTLLQLARVYGTTVGDLVEDVQARGHHLVRAGEAAVTRGREGEYAVLSGPRTNILAVSVRIGAGQSTLDARHPGEEWLRVLTGRAALRLDGEDIALFPGDCVHFDAARPHRLSAPTDDATEILVVSAAGRVPAHHPLPRPPRH</sequence>
<accession>A0ABT1AC75</accession>
<feature type="domain" description="HTH cro/C1-type" evidence="2">
    <location>
        <begin position="15"/>
        <end position="69"/>
    </location>
</feature>
<dbReference type="PANTHER" id="PTHR46797:SF1">
    <property type="entry name" value="METHYLPHOSPHONATE SYNTHASE"/>
    <property type="match status" value="1"/>
</dbReference>
<reference evidence="3" key="1">
    <citation type="submission" date="2021-04" db="EMBL/GenBank/DDBJ databases">
        <title>Pseudonocardia sp. nov., isolated from sandy soil of mangrove forest.</title>
        <authorList>
            <person name="Zan Z."/>
            <person name="Huang R."/>
            <person name="Liu W."/>
        </authorList>
    </citation>
    <scope>NUCLEOTIDE SEQUENCE</scope>
    <source>
        <strain evidence="3">S2-4</strain>
    </source>
</reference>
<evidence type="ECO:0000256" key="1">
    <source>
        <dbReference type="ARBA" id="ARBA00023125"/>
    </source>
</evidence>
<evidence type="ECO:0000259" key="2">
    <source>
        <dbReference type="PROSITE" id="PS50943"/>
    </source>
</evidence>
<protein>
    <submittedName>
        <fullName evidence="3">Helix-turn-helix transcriptional regulator</fullName>
    </submittedName>
</protein>
<dbReference type="InterPro" id="IPR010982">
    <property type="entry name" value="Lambda_DNA-bd_dom_sf"/>
</dbReference>
<dbReference type="InterPro" id="IPR014710">
    <property type="entry name" value="RmlC-like_jellyroll"/>
</dbReference>
<dbReference type="CDD" id="cd02209">
    <property type="entry name" value="cupin_XRE_C"/>
    <property type="match status" value="1"/>
</dbReference>